<dbReference type="InterPro" id="IPR035986">
    <property type="entry name" value="PKD_dom_sf"/>
</dbReference>
<dbReference type="InterPro" id="IPR013783">
    <property type="entry name" value="Ig-like_fold"/>
</dbReference>
<feature type="domain" description="PKD" evidence="7">
    <location>
        <begin position="583"/>
        <end position="625"/>
    </location>
</feature>
<dbReference type="Gene3D" id="3.90.182.10">
    <property type="entry name" value="Toxin - Anthrax Protective Antigen,domain 1"/>
    <property type="match status" value="1"/>
</dbReference>
<reference evidence="9 10" key="1">
    <citation type="submission" date="2017-05" db="EMBL/GenBank/DDBJ databases">
        <title>Complete genome sequence of Meiothermus taiwanensis WR-220.</title>
        <authorList>
            <person name="Wu W.-L."/>
            <person name="Lo W.-S."/>
            <person name="Kuo C.-H."/>
            <person name="Wu S.-H."/>
        </authorList>
    </citation>
    <scope>NUCLEOTIDE SEQUENCE [LARGE SCALE GENOMIC DNA]</scope>
    <source>
        <strain evidence="9 10">WR-220</strain>
    </source>
</reference>
<dbReference type="EMBL" id="CP021130">
    <property type="protein sequence ID" value="AWR87097.1"/>
    <property type="molecule type" value="Genomic_DNA"/>
</dbReference>
<dbReference type="SUPFAM" id="SSF56988">
    <property type="entry name" value="Anthrax protective antigen"/>
    <property type="match status" value="1"/>
</dbReference>
<evidence type="ECO:0000256" key="3">
    <source>
        <dbReference type="ARBA" id="ARBA00022737"/>
    </source>
</evidence>
<dbReference type="PROSITE" id="PS50093">
    <property type="entry name" value="PKD"/>
    <property type="match status" value="3"/>
</dbReference>
<gene>
    <name evidence="9" type="ORF">Mtai_v1c18630</name>
</gene>
<keyword evidence="6" id="KW-0732">Signal</keyword>
<evidence type="ECO:0000256" key="6">
    <source>
        <dbReference type="SAM" id="SignalP"/>
    </source>
</evidence>
<dbReference type="PROSITE" id="PS51257">
    <property type="entry name" value="PROKAR_LIPOPROTEIN"/>
    <property type="match status" value="1"/>
</dbReference>
<organism evidence="9 10">
    <name type="scientific">Meiothermus taiwanensis WR-220</name>
    <dbReference type="NCBI Taxonomy" id="1339250"/>
    <lineage>
        <taxon>Bacteria</taxon>
        <taxon>Thermotogati</taxon>
        <taxon>Deinococcota</taxon>
        <taxon>Deinococci</taxon>
        <taxon>Thermales</taxon>
        <taxon>Thermaceae</taxon>
        <taxon>Meiothermus</taxon>
    </lineage>
</organism>
<evidence type="ECO:0000256" key="2">
    <source>
        <dbReference type="ARBA" id="ARBA00022692"/>
    </source>
</evidence>
<evidence type="ECO:0000313" key="10">
    <source>
        <dbReference type="Proteomes" id="UP000263013"/>
    </source>
</evidence>
<dbReference type="PANTHER" id="PTHR46730:SF4">
    <property type="entry name" value="POLYCYSTIC KIDNEY DISEASE PROTEIN 1-LIKE 1"/>
    <property type="match status" value="1"/>
</dbReference>
<dbReference type="Pfam" id="PF18911">
    <property type="entry name" value="PKD_4"/>
    <property type="match status" value="2"/>
</dbReference>
<feature type="domain" description="PA14" evidence="8">
    <location>
        <begin position="43"/>
        <end position="170"/>
    </location>
</feature>
<dbReference type="RefSeq" id="WP_081698383.1">
    <property type="nucleotide sequence ID" value="NZ_CP021130.1"/>
</dbReference>
<dbReference type="PROSITE" id="PS51820">
    <property type="entry name" value="PA14"/>
    <property type="match status" value="1"/>
</dbReference>
<proteinExistence type="predicted"/>
<keyword evidence="4" id="KW-1133">Transmembrane helix</keyword>
<feature type="chain" id="PRO_5045193121" description="PKD domain-containing protein" evidence="6">
    <location>
        <begin position="30"/>
        <end position="1470"/>
    </location>
</feature>
<dbReference type="Gene3D" id="2.60.120.260">
    <property type="entry name" value="Galactose-binding domain-like"/>
    <property type="match status" value="2"/>
</dbReference>
<protein>
    <recommendedName>
        <fullName evidence="11">PKD domain-containing protein</fullName>
    </recommendedName>
</protein>
<name>A0ABM6WJR4_9DEIN</name>
<dbReference type="SUPFAM" id="SSF49785">
    <property type="entry name" value="Galactose-binding domain-like"/>
    <property type="match status" value="1"/>
</dbReference>
<evidence type="ECO:0000256" key="5">
    <source>
        <dbReference type="ARBA" id="ARBA00023136"/>
    </source>
</evidence>
<accession>A0ABM6WJR4</accession>
<evidence type="ECO:0000313" key="9">
    <source>
        <dbReference type="EMBL" id="AWR87097.1"/>
    </source>
</evidence>
<feature type="domain" description="PKD" evidence="7">
    <location>
        <begin position="652"/>
        <end position="728"/>
    </location>
</feature>
<keyword evidence="2" id="KW-0812">Transmembrane</keyword>
<sequence length="1470" mass="157169">MLHRKGYWLGLWSLLLLILLACSPPPQPAKPPTTTNPTPTPAASAVGLNARFYPNPGFSGPALSRLEPRPALAGFPPGLRPGPFSARYEGALLPPRDGEYTLHLVGQGQARLYLDGRLVAQELPVSTRLRLRAGQPLNLRLEYQSADGPARLRLDWEGPSLSRGPVPPYALRPAQTLQPAGMAPQAVSRGWELLWNPDFEQGASAWVELAGGQLSLVAGRQGGQALQAQNWTYAAQSLPWMYVQVGPTYTLEGWARSPQGAACVIGVKGGDAAGITFDYPLSFTGPDWQQQTRSFTLPSGTLWAEVYVQAQAGPGQTCLFDDLSLYAGSKRPLEPAPELASNRLKNPGFEQNLDDWTLATGSATTPAEGRSGQALVYQAWSWVYQIVPLTGLAPGERLVLRGFVRNPNAQACTLGLQGGDETAITFDRPVHYRALDWKEVYTEITLPSGTTWLGAYLAGAEGCRFDDLQLGVPENGGSPLPTGISLNARTAFAGSGFYLSAEGGEEGVSYTWNLGDGTTATGETVYHEYRQPGYYTITLTATAPDGQTATFQQQVAQLPSIHDMPEFRALADPFPLAFDVQYPLTGYTYEWRFSDGTVLSGPRVERAFGNVGFYDLTLVIYEEPGPTGLGRQSTERRVVAIEQTRINRIAEVPIADIQGIQTGPTSFIFSAAASEGEGPLTYTWDFGDGTSATGAEVSKTYSGNGRYPITLTVRDRFGQTDQEEAVVTLGTQYAPGSPATRVEAGYGGGSQGQSVFSQTAPNPFAGAQSSKLGVRPRPDRALQALSLEDELNRRTQRSRIRYQAPNTAPGPSLRAQAANLELSNPFPFVLHSGVNSLAAVHEPPSASDPFRLGSASVQVRGLPQPQGLAWDYEGVDPQANTAARIRVFRPAFPSPLPAGLTPLRTEAQLQSGTTVALASDLAAFAGLRVPRVILSVLPDTQFPSGPSVQEYLVQVGGQTELMAQVNIRLSQVSPNGFVFFELPVYAVDEAGSLLSNVSGVFYARFADPRIISISNEMVRGRASMTVALNLANFADGTTQFDLRPITLFSGNPQNPCGSNNQYAPFGATLSGCTQLSASYAAPAGLNLETYPYTLPEDYPSRTNRILIGKNLDEVGFYDLNLRDAIEGGLELTGQSLRAQSSAGEIARLILGFIPIIGDSVDLLEQLYNRASGRGVDPVIAFLAGVGLALDVTTGGAGDITAGLKGVYRFSKSSAGFFALQIRTSVTSLITGRARPSVVLSTLRGQFQTVSTLFFREGWSGVVSADRLGRGLRNIPVCPVLTGQGISAQNQCDPATIQAVVQNIAKSAFTAEVPATRLLQALIRVCCSPADGGGGYIKGAEKLVAKAARQNEPSGIRGIIGEAEGADTLRRADLTNLEFPSSPVLLPDGRTVEVDLFATGKDGVDRVIEIKYDGRGVDREQEPNLIAAATVLGKRPATLVTDESLLNNRRYLSNLRAKGIDVIDGSGNVRN</sequence>
<dbReference type="Proteomes" id="UP000263013">
    <property type="component" value="Chromosome"/>
</dbReference>
<dbReference type="InterPro" id="IPR000601">
    <property type="entry name" value="PKD_dom"/>
</dbReference>
<evidence type="ECO:0000259" key="8">
    <source>
        <dbReference type="PROSITE" id="PS51820"/>
    </source>
</evidence>
<dbReference type="InterPro" id="IPR022409">
    <property type="entry name" value="PKD/Chitinase_dom"/>
</dbReference>
<evidence type="ECO:0008006" key="11">
    <source>
        <dbReference type="Google" id="ProtNLM"/>
    </source>
</evidence>
<keyword evidence="5" id="KW-0472">Membrane</keyword>
<dbReference type="PANTHER" id="PTHR46730">
    <property type="entry name" value="POLYCYSTIN-1"/>
    <property type="match status" value="1"/>
</dbReference>
<comment type="subcellular location">
    <subcellularLocation>
        <location evidence="1">Membrane</location>
        <topology evidence="1">Multi-pass membrane protein</topology>
    </subcellularLocation>
</comment>
<evidence type="ECO:0000259" key="7">
    <source>
        <dbReference type="PROSITE" id="PS50093"/>
    </source>
</evidence>
<keyword evidence="10" id="KW-1185">Reference proteome</keyword>
<dbReference type="CDD" id="cd00146">
    <property type="entry name" value="PKD"/>
    <property type="match status" value="2"/>
</dbReference>
<dbReference type="SMART" id="SM00758">
    <property type="entry name" value="PA14"/>
    <property type="match status" value="1"/>
</dbReference>
<dbReference type="InterPro" id="IPR037524">
    <property type="entry name" value="PA14/GLEYA"/>
</dbReference>
<evidence type="ECO:0000256" key="4">
    <source>
        <dbReference type="ARBA" id="ARBA00022989"/>
    </source>
</evidence>
<dbReference type="InterPro" id="IPR011658">
    <property type="entry name" value="PA14_dom"/>
</dbReference>
<keyword evidence="3" id="KW-0677">Repeat</keyword>
<feature type="domain" description="PKD" evidence="7">
    <location>
        <begin position="497"/>
        <end position="555"/>
    </location>
</feature>
<dbReference type="SMART" id="SM00089">
    <property type="entry name" value="PKD"/>
    <property type="match status" value="2"/>
</dbReference>
<feature type="signal peptide" evidence="6">
    <location>
        <begin position="1"/>
        <end position="29"/>
    </location>
</feature>
<dbReference type="Pfam" id="PF07691">
    <property type="entry name" value="PA14"/>
    <property type="match status" value="1"/>
</dbReference>
<dbReference type="InterPro" id="IPR008979">
    <property type="entry name" value="Galactose-bd-like_sf"/>
</dbReference>
<dbReference type="SUPFAM" id="SSF49299">
    <property type="entry name" value="PKD domain"/>
    <property type="match status" value="3"/>
</dbReference>
<evidence type="ECO:0000256" key="1">
    <source>
        <dbReference type="ARBA" id="ARBA00004141"/>
    </source>
</evidence>
<dbReference type="Gene3D" id="2.60.40.10">
    <property type="entry name" value="Immunoglobulins"/>
    <property type="match status" value="2"/>
</dbReference>